<feature type="domain" description="Histidine kinase/HSP90-like ATPase" evidence="6">
    <location>
        <begin position="587"/>
        <end position="678"/>
    </location>
</feature>
<feature type="region of interest" description="Disordered" evidence="4">
    <location>
        <begin position="741"/>
        <end position="765"/>
    </location>
</feature>
<name>A0ABY2E344_9MICO</name>
<evidence type="ECO:0000256" key="5">
    <source>
        <dbReference type="SAM" id="Phobius"/>
    </source>
</evidence>
<keyword evidence="5" id="KW-0472">Membrane</keyword>
<feature type="transmembrane region" description="Helical" evidence="5">
    <location>
        <begin position="226"/>
        <end position="244"/>
    </location>
</feature>
<feature type="transmembrane region" description="Helical" evidence="5">
    <location>
        <begin position="188"/>
        <end position="214"/>
    </location>
</feature>
<feature type="transmembrane region" description="Helical" evidence="5">
    <location>
        <begin position="155"/>
        <end position="176"/>
    </location>
</feature>
<organism evidence="7 8">
    <name type="scientific">Occultella glacieicola</name>
    <dbReference type="NCBI Taxonomy" id="2518684"/>
    <lineage>
        <taxon>Bacteria</taxon>
        <taxon>Bacillati</taxon>
        <taxon>Actinomycetota</taxon>
        <taxon>Actinomycetes</taxon>
        <taxon>Micrococcales</taxon>
        <taxon>Ruaniaceae</taxon>
        <taxon>Occultella</taxon>
    </lineage>
</organism>
<keyword evidence="1" id="KW-0808">Transferase</keyword>
<keyword evidence="5" id="KW-1133">Transmembrane helix</keyword>
<dbReference type="PANTHER" id="PTHR24421">
    <property type="entry name" value="NITRATE/NITRITE SENSOR PROTEIN NARX-RELATED"/>
    <property type="match status" value="1"/>
</dbReference>
<protein>
    <recommendedName>
        <fullName evidence="6">Histidine kinase/HSP90-like ATPase domain-containing protein</fullName>
    </recommendedName>
</protein>
<feature type="transmembrane region" description="Helical" evidence="5">
    <location>
        <begin position="116"/>
        <end position="143"/>
    </location>
</feature>
<dbReference type="EMBL" id="SMNA01000005">
    <property type="protein sequence ID" value="TDE94010.1"/>
    <property type="molecule type" value="Genomic_DNA"/>
</dbReference>
<keyword evidence="8" id="KW-1185">Reference proteome</keyword>
<evidence type="ECO:0000313" key="8">
    <source>
        <dbReference type="Proteomes" id="UP000504882"/>
    </source>
</evidence>
<feature type="transmembrane region" description="Helical" evidence="5">
    <location>
        <begin position="250"/>
        <end position="274"/>
    </location>
</feature>
<dbReference type="CDD" id="cd16917">
    <property type="entry name" value="HATPase_UhpB-NarQ-NarX-like"/>
    <property type="match status" value="1"/>
</dbReference>
<dbReference type="InterPro" id="IPR036890">
    <property type="entry name" value="HATPase_C_sf"/>
</dbReference>
<feature type="transmembrane region" description="Helical" evidence="5">
    <location>
        <begin position="39"/>
        <end position="61"/>
    </location>
</feature>
<dbReference type="PROSITE" id="PS51257">
    <property type="entry name" value="PROKAR_LIPOPROTEIN"/>
    <property type="match status" value="1"/>
</dbReference>
<dbReference type="Proteomes" id="UP000504882">
    <property type="component" value="Unassembled WGS sequence"/>
</dbReference>
<dbReference type="Pfam" id="PF02518">
    <property type="entry name" value="HATPase_c"/>
    <property type="match status" value="1"/>
</dbReference>
<keyword evidence="5" id="KW-0812">Transmembrane</keyword>
<dbReference type="InterPro" id="IPR050482">
    <property type="entry name" value="Sensor_HK_TwoCompSys"/>
</dbReference>
<gene>
    <name evidence="7" type="ORF">EXU48_11150</name>
</gene>
<feature type="transmembrane region" description="Helical" evidence="5">
    <location>
        <begin position="73"/>
        <end position="96"/>
    </location>
</feature>
<evidence type="ECO:0000259" key="6">
    <source>
        <dbReference type="SMART" id="SM00387"/>
    </source>
</evidence>
<dbReference type="SMART" id="SM00387">
    <property type="entry name" value="HATPase_c"/>
    <property type="match status" value="1"/>
</dbReference>
<dbReference type="Pfam" id="PF07730">
    <property type="entry name" value="HisKA_3"/>
    <property type="match status" value="1"/>
</dbReference>
<dbReference type="InterPro" id="IPR011712">
    <property type="entry name" value="Sig_transdc_His_kin_sub3_dim/P"/>
</dbReference>
<dbReference type="Gene3D" id="3.30.565.10">
    <property type="entry name" value="Histidine kinase-like ATPase, C-terminal domain"/>
    <property type="match status" value="1"/>
</dbReference>
<sequence>MSASARTSPLLAVAWLGTATVLGCVLLLAARGRRPEVFYGLWIVLNGPAGVLSLWFGYVVLRRFPGHGAGRILFAMGVLQSAHVLTATVADLQLFAAGHTLALVGDHGLVPADLPLSAAVPLLLMNALWVPPAILAVLLIAYFPDGELRMPRLRWVPAVAAAAAALLMTGAAVDAWPTADWAPADPPAAVGVLFVTGGVLTLSVAVAGVASFVLRWRASGLQRRRFEAVGGVLIAVALLAIVTYPWPQVWIPLVHVGIGAFLVTYGVAIARFRLHDLEPVVGKRGVVTVLSALVALAYLLVVVWIGRLVGSRTSDPVLPLLAVAALALLVEPTRRLLGRGVDRLLYGDRTDRAEVLSRLADHGGTVDAATATDVAEMVLSATGAARVEIELAVAGGPATVVGVGAVDGGPSRCRAGVSDGARRLGEIRVYARAAKDLLPATAQLLQDVARLLSVLLENDRLTQVLTEQLAETRASRQRIVQAQDQARRELERDVHDGAQARLIAVKLHLGELHRNLAESDGRELADALGRLADDVDAAIRDLRALARGLHPPVLDQLGFPPGLRAHLRDIALPVTVEQTGNARYPRAVEGAAYFTCVEAVQNAGRHANAAAIRVDISCEPDELEFTVTDDGRGFDPATVVRSGLDGITDRVSALGGVARVRSAPGEGTRVSVSIPTSGSSLPPVRSALGAAQPSLLVADRGEVDQDGANPAMGRGVVRVEPELGQHRGDVLLDGAFGEDELLGDPGVGVTDSDAGEDLQFPRRQP</sequence>
<dbReference type="Gene3D" id="1.20.5.1930">
    <property type="match status" value="1"/>
</dbReference>
<evidence type="ECO:0000256" key="4">
    <source>
        <dbReference type="SAM" id="MobiDB-lite"/>
    </source>
</evidence>
<evidence type="ECO:0000256" key="1">
    <source>
        <dbReference type="ARBA" id="ARBA00022679"/>
    </source>
</evidence>
<dbReference type="SUPFAM" id="SSF55874">
    <property type="entry name" value="ATPase domain of HSP90 chaperone/DNA topoisomerase II/histidine kinase"/>
    <property type="match status" value="1"/>
</dbReference>
<feature type="transmembrane region" description="Helical" evidence="5">
    <location>
        <begin position="286"/>
        <end position="305"/>
    </location>
</feature>
<evidence type="ECO:0000256" key="2">
    <source>
        <dbReference type="ARBA" id="ARBA00022777"/>
    </source>
</evidence>
<comment type="caution">
    <text evidence="7">The sequence shown here is derived from an EMBL/GenBank/DDBJ whole genome shotgun (WGS) entry which is preliminary data.</text>
</comment>
<proteinExistence type="predicted"/>
<dbReference type="InterPro" id="IPR003594">
    <property type="entry name" value="HATPase_dom"/>
</dbReference>
<evidence type="ECO:0000256" key="3">
    <source>
        <dbReference type="ARBA" id="ARBA00023012"/>
    </source>
</evidence>
<reference evidence="7 8" key="1">
    <citation type="submission" date="2019-03" db="EMBL/GenBank/DDBJ databases">
        <title>Genomic features of bacteria from cold environments.</title>
        <authorList>
            <person name="Shen L."/>
        </authorList>
    </citation>
    <scope>NUCLEOTIDE SEQUENCE [LARGE SCALE GENOMIC DNA]</scope>
    <source>
        <strain evidence="8">T3246-1</strain>
    </source>
</reference>
<keyword evidence="2" id="KW-0418">Kinase</keyword>
<accession>A0ABY2E344</accession>
<evidence type="ECO:0000313" key="7">
    <source>
        <dbReference type="EMBL" id="TDE94010.1"/>
    </source>
</evidence>
<keyword evidence="3" id="KW-0902">Two-component regulatory system</keyword>